<dbReference type="InterPro" id="IPR036390">
    <property type="entry name" value="WH_DNA-bd_sf"/>
</dbReference>
<keyword evidence="2" id="KW-0238">DNA-binding</keyword>
<accession>A0ABU8HG01</accession>
<protein>
    <submittedName>
        <fullName evidence="5">MarR family transcriptional regulator</fullName>
    </submittedName>
</protein>
<dbReference type="CDD" id="cd00090">
    <property type="entry name" value="HTH_ARSR"/>
    <property type="match status" value="1"/>
</dbReference>
<dbReference type="Pfam" id="PF01047">
    <property type="entry name" value="MarR"/>
    <property type="match status" value="1"/>
</dbReference>
<dbReference type="RefSeq" id="WP_336587520.1">
    <property type="nucleotide sequence ID" value="NZ_JBBAXC010000010.1"/>
</dbReference>
<keyword evidence="3" id="KW-0804">Transcription</keyword>
<dbReference type="InterPro" id="IPR011991">
    <property type="entry name" value="ArsR-like_HTH"/>
</dbReference>
<sequence length="142" mass="16554">MSESCSKATEIVYQLYGIHKQIMPKFERCTGIGQSRLDLLHKLYEDGEISQTALQKEVNIDRAAVTRHLKQLEEKGIVSRRKNPNDNRITFVRLTDEGYQKIVAYREEKERFIASVLKGFNEEERAVLSDMLTRIEHNVEKI</sequence>
<evidence type="ECO:0000259" key="4">
    <source>
        <dbReference type="PROSITE" id="PS50995"/>
    </source>
</evidence>
<keyword evidence="1" id="KW-0805">Transcription regulation</keyword>
<dbReference type="EMBL" id="JBBAXC010000010">
    <property type="protein sequence ID" value="MEI5908083.1"/>
    <property type="molecule type" value="Genomic_DNA"/>
</dbReference>
<evidence type="ECO:0000313" key="5">
    <source>
        <dbReference type="EMBL" id="MEI5908083.1"/>
    </source>
</evidence>
<dbReference type="InterPro" id="IPR000835">
    <property type="entry name" value="HTH_MarR-typ"/>
</dbReference>
<comment type="caution">
    <text evidence="5">The sequence shown here is derived from an EMBL/GenBank/DDBJ whole genome shotgun (WGS) entry which is preliminary data.</text>
</comment>
<organism evidence="5 6">
    <name type="scientific">Bacillus spongiae</name>
    <dbReference type="NCBI Taxonomy" id="2683610"/>
    <lineage>
        <taxon>Bacteria</taxon>
        <taxon>Bacillati</taxon>
        <taxon>Bacillota</taxon>
        <taxon>Bacilli</taxon>
        <taxon>Bacillales</taxon>
        <taxon>Bacillaceae</taxon>
        <taxon>Bacillus</taxon>
    </lineage>
</organism>
<dbReference type="InterPro" id="IPR036388">
    <property type="entry name" value="WH-like_DNA-bd_sf"/>
</dbReference>
<reference evidence="5 6" key="1">
    <citation type="journal article" date="2018" name="J. Microbiol.">
        <title>Bacillus spongiae sp. nov., isolated from sponge of Jeju Island.</title>
        <authorList>
            <person name="Lee G.E."/>
            <person name="Im W.T."/>
            <person name="Park J.S."/>
        </authorList>
    </citation>
    <scope>NUCLEOTIDE SEQUENCE [LARGE SCALE GENOMIC DNA]</scope>
    <source>
        <strain evidence="5 6">135PIL107-10</strain>
    </source>
</reference>
<dbReference type="SMART" id="SM00418">
    <property type="entry name" value="HTH_ARSR"/>
    <property type="match status" value="1"/>
</dbReference>
<proteinExistence type="predicted"/>
<dbReference type="InterPro" id="IPR001845">
    <property type="entry name" value="HTH_ArsR_DNA-bd_dom"/>
</dbReference>
<dbReference type="SUPFAM" id="SSF46785">
    <property type="entry name" value="Winged helix' DNA-binding domain"/>
    <property type="match status" value="1"/>
</dbReference>
<dbReference type="PANTHER" id="PTHR42756:SF1">
    <property type="entry name" value="TRANSCRIPTIONAL REPRESSOR OF EMRAB OPERON"/>
    <property type="match status" value="1"/>
</dbReference>
<keyword evidence="6" id="KW-1185">Reference proteome</keyword>
<dbReference type="PRINTS" id="PR00598">
    <property type="entry name" value="HTHMARR"/>
</dbReference>
<dbReference type="SMART" id="SM00347">
    <property type="entry name" value="HTH_MARR"/>
    <property type="match status" value="1"/>
</dbReference>
<evidence type="ECO:0000256" key="1">
    <source>
        <dbReference type="ARBA" id="ARBA00023015"/>
    </source>
</evidence>
<dbReference type="Proteomes" id="UP001312865">
    <property type="component" value="Unassembled WGS sequence"/>
</dbReference>
<evidence type="ECO:0000313" key="6">
    <source>
        <dbReference type="Proteomes" id="UP001312865"/>
    </source>
</evidence>
<gene>
    <name evidence="5" type="ORF">WAK64_13565</name>
</gene>
<dbReference type="Gene3D" id="1.10.10.10">
    <property type="entry name" value="Winged helix-like DNA-binding domain superfamily/Winged helix DNA-binding domain"/>
    <property type="match status" value="1"/>
</dbReference>
<evidence type="ECO:0000256" key="3">
    <source>
        <dbReference type="ARBA" id="ARBA00023163"/>
    </source>
</evidence>
<dbReference type="PANTHER" id="PTHR42756">
    <property type="entry name" value="TRANSCRIPTIONAL REGULATOR, MARR"/>
    <property type="match status" value="1"/>
</dbReference>
<name>A0ABU8HG01_9BACI</name>
<dbReference type="PROSITE" id="PS50995">
    <property type="entry name" value="HTH_MARR_2"/>
    <property type="match status" value="1"/>
</dbReference>
<feature type="domain" description="HTH marR-type" evidence="4">
    <location>
        <begin position="8"/>
        <end position="137"/>
    </location>
</feature>
<evidence type="ECO:0000256" key="2">
    <source>
        <dbReference type="ARBA" id="ARBA00023125"/>
    </source>
</evidence>